<evidence type="ECO:0000313" key="2">
    <source>
        <dbReference type="EMBL" id="QTE21833.1"/>
    </source>
</evidence>
<dbReference type="KEGG" id="pcea:J3359_13550"/>
<keyword evidence="3" id="KW-1185">Reference proteome</keyword>
<proteinExistence type="predicted"/>
<sequence length="245" mass="27229">MASTSETGHSKNVANFQDLISFCTGYGSTYNPTNPRLTLAELENLYTTSQTKLQAVANTKTTFDNATNERRNSFADLKPLATRIVNSFAISGADPLAVSNAKSINKKLQGSSKRTTTETEENSEETQSTNSISTSQQSYDRLIDHFSNLIEVLLQNPLYAPNETELQTATLQTKLQDLQTKNTNLINAYTQYSNAMIDRNNTLYNPVIGLVQTSKEVKQYVKSVFGAKSPQYQQVSGLEFKVIKR</sequence>
<dbReference type="EMBL" id="CP071869">
    <property type="protein sequence ID" value="QTE21833.1"/>
    <property type="molecule type" value="Genomic_DNA"/>
</dbReference>
<name>A0A975CLF9_9FLAO</name>
<protein>
    <submittedName>
        <fullName evidence="2">Uncharacterized protein</fullName>
    </submittedName>
</protein>
<reference evidence="2 3" key="1">
    <citation type="submission" date="2021-03" db="EMBL/GenBank/DDBJ databases">
        <title>Complete genome of Polaribacter_sp.SM13.</title>
        <authorList>
            <person name="Jeong S.W."/>
            <person name="Bae J.W."/>
        </authorList>
    </citation>
    <scope>NUCLEOTIDE SEQUENCE [LARGE SCALE GENOMIC DNA]</scope>
    <source>
        <strain evidence="2 3">SM13</strain>
    </source>
</reference>
<feature type="region of interest" description="Disordered" evidence="1">
    <location>
        <begin position="107"/>
        <end position="135"/>
    </location>
</feature>
<dbReference type="AlphaFoldDB" id="A0A975CLF9"/>
<accession>A0A975CLF9</accession>
<gene>
    <name evidence="2" type="ORF">J3359_13550</name>
</gene>
<feature type="compositionally biased region" description="Low complexity" evidence="1">
    <location>
        <begin position="125"/>
        <end position="135"/>
    </location>
</feature>
<evidence type="ECO:0000256" key="1">
    <source>
        <dbReference type="SAM" id="MobiDB-lite"/>
    </source>
</evidence>
<dbReference type="Proteomes" id="UP000663920">
    <property type="component" value="Chromosome"/>
</dbReference>
<evidence type="ECO:0000313" key="3">
    <source>
        <dbReference type="Proteomes" id="UP000663920"/>
    </source>
</evidence>
<organism evidence="2 3">
    <name type="scientific">Polaribacter cellanae</name>
    <dbReference type="NCBI Taxonomy" id="2818493"/>
    <lineage>
        <taxon>Bacteria</taxon>
        <taxon>Pseudomonadati</taxon>
        <taxon>Bacteroidota</taxon>
        <taxon>Flavobacteriia</taxon>
        <taxon>Flavobacteriales</taxon>
        <taxon>Flavobacteriaceae</taxon>
    </lineage>
</organism>
<dbReference type="RefSeq" id="WP_208077381.1">
    <property type="nucleotide sequence ID" value="NZ_CP071869.1"/>
</dbReference>